<dbReference type="GO" id="GO:0006099">
    <property type="term" value="P:tricarboxylic acid cycle"/>
    <property type="evidence" value="ECO:0007669"/>
    <property type="project" value="TreeGrafter"/>
</dbReference>
<organism evidence="4 5">
    <name type="scientific">Maioricimonas rarisocia</name>
    <dbReference type="NCBI Taxonomy" id="2528026"/>
    <lineage>
        <taxon>Bacteria</taxon>
        <taxon>Pseudomonadati</taxon>
        <taxon>Planctomycetota</taxon>
        <taxon>Planctomycetia</taxon>
        <taxon>Planctomycetales</taxon>
        <taxon>Planctomycetaceae</taxon>
        <taxon>Maioricimonas</taxon>
    </lineage>
</organism>
<reference evidence="4 5" key="1">
    <citation type="submission" date="2019-02" db="EMBL/GenBank/DDBJ databases">
        <title>Deep-cultivation of Planctomycetes and their phenomic and genomic characterization uncovers novel biology.</title>
        <authorList>
            <person name="Wiegand S."/>
            <person name="Jogler M."/>
            <person name="Boedeker C."/>
            <person name="Pinto D."/>
            <person name="Vollmers J."/>
            <person name="Rivas-Marin E."/>
            <person name="Kohn T."/>
            <person name="Peeters S.H."/>
            <person name="Heuer A."/>
            <person name="Rast P."/>
            <person name="Oberbeckmann S."/>
            <person name="Bunk B."/>
            <person name="Jeske O."/>
            <person name="Meyerdierks A."/>
            <person name="Storesund J.E."/>
            <person name="Kallscheuer N."/>
            <person name="Luecker S."/>
            <person name="Lage O.M."/>
            <person name="Pohl T."/>
            <person name="Merkel B.J."/>
            <person name="Hornburger P."/>
            <person name="Mueller R.-W."/>
            <person name="Bruemmer F."/>
            <person name="Labrenz M."/>
            <person name="Spormann A.M."/>
            <person name="Op den Camp H."/>
            <person name="Overmann J."/>
            <person name="Amann R."/>
            <person name="Jetten M.S.M."/>
            <person name="Mascher T."/>
            <person name="Medema M.H."/>
            <person name="Devos D.P."/>
            <person name="Kaster A.-K."/>
            <person name="Ovreas L."/>
            <person name="Rohde M."/>
            <person name="Galperin M.Y."/>
            <person name="Jogler C."/>
        </authorList>
    </citation>
    <scope>NUCLEOTIDE SEQUENCE [LARGE SCALE GENOMIC DNA]</scope>
    <source>
        <strain evidence="4 5">Mal4</strain>
    </source>
</reference>
<dbReference type="RefSeq" id="WP_145367495.1">
    <property type="nucleotide sequence ID" value="NZ_CP036275.1"/>
</dbReference>
<evidence type="ECO:0000313" key="4">
    <source>
        <dbReference type="EMBL" id="QDU36875.1"/>
    </source>
</evidence>
<dbReference type="PROSITE" id="PS00470">
    <property type="entry name" value="IDH_IMDH"/>
    <property type="match status" value="1"/>
</dbReference>
<dbReference type="GO" id="GO:0047046">
    <property type="term" value="F:homoisocitrate dehydrogenase activity"/>
    <property type="evidence" value="ECO:0007669"/>
    <property type="project" value="UniProtKB-EC"/>
</dbReference>
<evidence type="ECO:0000256" key="1">
    <source>
        <dbReference type="ARBA" id="ARBA00007769"/>
    </source>
</evidence>
<keyword evidence="5" id="KW-1185">Reference proteome</keyword>
<sequence length="344" mass="37116">MSTHRAVLIPGDGIGPEVTSAVQRVLQAAGAPLEWEEHQAGVKALENGDDVLPEETVEAIRRLGVALKGPCTTPVGEGFTSVNVQLRKRLNLYAAVRPVRSLDGVQTRFENVDLVIIRENTEGLYSGVENQVTDDVVMSMKVATETACTRIARWAFRYATRRDRKKITVFHKANIMKMTDGLFLRCARQIHKAEYPNIEYDEVIIDAGCMKLVQNPGQFDVLLLENLYGDVVSDLCAGLVGGLGVVPGANIGEEQAVFEAVHGSAPDIAGNGVANPLALLMSAVMLLNYLAETRGDDVCRDVAGRIRIAYDRALADGAKTGDLGGDLGTDAFADAIIERLDQPS</sequence>
<dbReference type="SMART" id="SM01329">
    <property type="entry name" value="Iso_dh"/>
    <property type="match status" value="1"/>
</dbReference>
<dbReference type="InterPro" id="IPR019818">
    <property type="entry name" value="IsoCit/isopropylmalate_DH_CS"/>
</dbReference>
<dbReference type="GO" id="GO:0051287">
    <property type="term" value="F:NAD binding"/>
    <property type="evidence" value="ECO:0007669"/>
    <property type="project" value="InterPro"/>
</dbReference>
<dbReference type="InterPro" id="IPR024084">
    <property type="entry name" value="IsoPropMal-DH-like_dom"/>
</dbReference>
<evidence type="ECO:0000259" key="3">
    <source>
        <dbReference type="SMART" id="SM01329"/>
    </source>
</evidence>
<gene>
    <name evidence="4" type="primary">hicd</name>
    <name evidence="4" type="ORF">Mal4_11760</name>
</gene>
<evidence type="ECO:0000256" key="2">
    <source>
        <dbReference type="ARBA" id="ARBA00023002"/>
    </source>
</evidence>
<dbReference type="EC" id="1.1.1.87" evidence="4"/>
<dbReference type="GO" id="GO:0006102">
    <property type="term" value="P:isocitrate metabolic process"/>
    <property type="evidence" value="ECO:0007669"/>
    <property type="project" value="TreeGrafter"/>
</dbReference>
<feature type="domain" description="Isopropylmalate dehydrogenase-like" evidence="3">
    <location>
        <begin position="5"/>
        <end position="336"/>
    </location>
</feature>
<dbReference type="Gene3D" id="3.40.718.10">
    <property type="entry name" value="Isopropylmalate Dehydrogenase"/>
    <property type="match status" value="1"/>
</dbReference>
<dbReference type="Pfam" id="PF00180">
    <property type="entry name" value="Iso_dh"/>
    <property type="match status" value="1"/>
</dbReference>
<accession>A0A517Z327</accession>
<dbReference type="PANTHER" id="PTHR11835">
    <property type="entry name" value="DECARBOXYLATING DEHYDROGENASES-ISOCITRATE, ISOPROPYLMALATE, TARTRATE"/>
    <property type="match status" value="1"/>
</dbReference>
<dbReference type="GO" id="GO:0004449">
    <property type="term" value="F:isocitrate dehydrogenase (NAD+) activity"/>
    <property type="evidence" value="ECO:0007669"/>
    <property type="project" value="TreeGrafter"/>
</dbReference>
<dbReference type="PANTHER" id="PTHR11835:SF34">
    <property type="entry name" value="ISOCITRATE DEHYDROGENASE [NAD] SUBUNIT ALPHA, MITOCHONDRIAL"/>
    <property type="match status" value="1"/>
</dbReference>
<dbReference type="GO" id="GO:0000287">
    <property type="term" value="F:magnesium ion binding"/>
    <property type="evidence" value="ECO:0007669"/>
    <property type="project" value="InterPro"/>
</dbReference>
<name>A0A517Z327_9PLAN</name>
<dbReference type="AlphaFoldDB" id="A0A517Z327"/>
<keyword evidence="2 4" id="KW-0560">Oxidoreductase</keyword>
<proteinExistence type="inferred from homology"/>
<dbReference type="OrthoDB" id="9806254at2"/>
<comment type="similarity">
    <text evidence="1">Belongs to the isocitrate and isopropylmalate dehydrogenases family.</text>
</comment>
<dbReference type="KEGG" id="mri:Mal4_11760"/>
<evidence type="ECO:0000313" key="5">
    <source>
        <dbReference type="Proteomes" id="UP000320496"/>
    </source>
</evidence>
<dbReference type="SUPFAM" id="SSF53659">
    <property type="entry name" value="Isocitrate/Isopropylmalate dehydrogenase-like"/>
    <property type="match status" value="1"/>
</dbReference>
<protein>
    <submittedName>
        <fullName evidence="4">Homoisocitrate dehydrogenase</fullName>
        <ecNumber evidence="4">1.1.1.87</ecNumber>
    </submittedName>
</protein>
<dbReference type="EMBL" id="CP036275">
    <property type="protein sequence ID" value="QDU36875.1"/>
    <property type="molecule type" value="Genomic_DNA"/>
</dbReference>
<dbReference type="Proteomes" id="UP000320496">
    <property type="component" value="Chromosome"/>
</dbReference>